<reference evidence="3" key="1">
    <citation type="submission" date="2016-10" db="EMBL/GenBank/DDBJ databases">
        <authorList>
            <person name="Varghese N."/>
        </authorList>
    </citation>
    <scope>NUCLEOTIDE SEQUENCE [LARGE SCALE GENOMIC DNA]</scope>
    <source>
        <strain evidence="3">DSM 24868</strain>
    </source>
</reference>
<organism evidence="2 3">
    <name type="scientific">Demequina mangrovi</name>
    <dbReference type="NCBI Taxonomy" id="1043493"/>
    <lineage>
        <taxon>Bacteria</taxon>
        <taxon>Bacillati</taxon>
        <taxon>Actinomycetota</taxon>
        <taxon>Actinomycetes</taxon>
        <taxon>Micrococcales</taxon>
        <taxon>Demequinaceae</taxon>
        <taxon>Demequina</taxon>
    </lineage>
</organism>
<dbReference type="RefSeq" id="WP_042214044.1">
    <property type="nucleotide sequence ID" value="NZ_BBLU01000005.1"/>
</dbReference>
<name>A0A1H6XFR6_9MICO</name>
<gene>
    <name evidence="2" type="ORF">SAMN05421637_1272</name>
</gene>
<sequence length="92" mass="9510">MTTHRYTIAWPTTLTGVTSRFTGTSRSSVRAGSAARGAGPAAAGDSLAEAQARLEATLASTRGTEIARQPTSEPAVARMVAMVRALQHLGRG</sequence>
<protein>
    <submittedName>
        <fullName evidence="2">Uncharacterized protein</fullName>
    </submittedName>
</protein>
<dbReference type="AlphaFoldDB" id="A0A1H6XFR6"/>
<feature type="region of interest" description="Disordered" evidence="1">
    <location>
        <begin position="19"/>
        <end position="46"/>
    </location>
</feature>
<evidence type="ECO:0000256" key="1">
    <source>
        <dbReference type="SAM" id="MobiDB-lite"/>
    </source>
</evidence>
<proteinExistence type="predicted"/>
<feature type="compositionally biased region" description="Low complexity" evidence="1">
    <location>
        <begin position="23"/>
        <end position="46"/>
    </location>
</feature>
<accession>A0A1H6XFR6</accession>
<keyword evidence="3" id="KW-1185">Reference proteome</keyword>
<dbReference type="EMBL" id="FNZI01000002">
    <property type="protein sequence ID" value="SEJ23710.1"/>
    <property type="molecule type" value="Genomic_DNA"/>
</dbReference>
<evidence type="ECO:0000313" key="2">
    <source>
        <dbReference type="EMBL" id="SEJ23710.1"/>
    </source>
</evidence>
<dbReference type="Proteomes" id="UP000183315">
    <property type="component" value="Unassembled WGS sequence"/>
</dbReference>
<evidence type="ECO:0000313" key="3">
    <source>
        <dbReference type="Proteomes" id="UP000183315"/>
    </source>
</evidence>